<organism evidence="2 3">
    <name type="scientific">Echria macrotheca</name>
    <dbReference type="NCBI Taxonomy" id="438768"/>
    <lineage>
        <taxon>Eukaryota</taxon>
        <taxon>Fungi</taxon>
        <taxon>Dikarya</taxon>
        <taxon>Ascomycota</taxon>
        <taxon>Pezizomycotina</taxon>
        <taxon>Sordariomycetes</taxon>
        <taxon>Sordariomycetidae</taxon>
        <taxon>Sordariales</taxon>
        <taxon>Schizotheciaceae</taxon>
        <taxon>Echria</taxon>
    </lineage>
</organism>
<gene>
    <name evidence="2" type="ORF">QBC47DRAFT_364436</name>
</gene>
<accession>A0AAJ0B498</accession>
<dbReference type="Proteomes" id="UP001239445">
    <property type="component" value="Unassembled WGS sequence"/>
</dbReference>
<protein>
    <submittedName>
        <fullName evidence="2">Uncharacterized protein</fullName>
    </submittedName>
</protein>
<evidence type="ECO:0000313" key="2">
    <source>
        <dbReference type="EMBL" id="KAK1751418.1"/>
    </source>
</evidence>
<feature type="compositionally biased region" description="Polar residues" evidence="1">
    <location>
        <begin position="1"/>
        <end position="24"/>
    </location>
</feature>
<proteinExistence type="predicted"/>
<name>A0AAJ0B498_9PEZI</name>
<sequence>MSSRFSYASGQQASGNSSRPSINGRSWRAPPPPEPEDGDVIRPAELDRFYPETQRVIGGGRDACAGRTVFKRSGNCTLDDPLILWHVQNNRSGLGPYVSVLEDAVRRAAKFADMKVVSIRATAHNTMSERQKDGVRVTVLTNSGMPLQATKVSDWHLTVSMGCDPRLLQIQGHIFLKAPSHPTEPYHFMDQPKTDAYLAGRRQYPGGSKDPQEKTSWEFWLYKGVKVTRL</sequence>
<evidence type="ECO:0000256" key="1">
    <source>
        <dbReference type="SAM" id="MobiDB-lite"/>
    </source>
</evidence>
<reference evidence="2" key="1">
    <citation type="submission" date="2023-06" db="EMBL/GenBank/DDBJ databases">
        <title>Genome-scale phylogeny and comparative genomics of the fungal order Sordariales.</title>
        <authorList>
            <consortium name="Lawrence Berkeley National Laboratory"/>
            <person name="Hensen N."/>
            <person name="Bonometti L."/>
            <person name="Westerberg I."/>
            <person name="Brannstrom I.O."/>
            <person name="Guillou S."/>
            <person name="Cros-Aarteil S."/>
            <person name="Calhoun S."/>
            <person name="Haridas S."/>
            <person name="Kuo A."/>
            <person name="Mondo S."/>
            <person name="Pangilinan J."/>
            <person name="Riley R."/>
            <person name="Labutti K."/>
            <person name="Andreopoulos B."/>
            <person name="Lipzen A."/>
            <person name="Chen C."/>
            <person name="Yanf M."/>
            <person name="Daum C."/>
            <person name="Ng V."/>
            <person name="Clum A."/>
            <person name="Steindorff A."/>
            <person name="Ohm R."/>
            <person name="Martin F."/>
            <person name="Silar P."/>
            <person name="Natvig D."/>
            <person name="Lalanne C."/>
            <person name="Gautier V."/>
            <person name="Ament-Velasquez S.L."/>
            <person name="Kruys A."/>
            <person name="Hutchinson M.I."/>
            <person name="Powell A.J."/>
            <person name="Barry K."/>
            <person name="Miller A.N."/>
            <person name="Grigoriev I.V."/>
            <person name="Debuchy R."/>
            <person name="Gladieux P."/>
            <person name="Thoren M.H."/>
            <person name="Johannesson H."/>
        </authorList>
    </citation>
    <scope>NUCLEOTIDE SEQUENCE</scope>
    <source>
        <strain evidence="2">PSN4</strain>
    </source>
</reference>
<dbReference type="EMBL" id="MU839842">
    <property type="protein sequence ID" value="KAK1751418.1"/>
    <property type="molecule type" value="Genomic_DNA"/>
</dbReference>
<dbReference type="AlphaFoldDB" id="A0AAJ0B498"/>
<feature type="region of interest" description="Disordered" evidence="1">
    <location>
        <begin position="1"/>
        <end position="39"/>
    </location>
</feature>
<comment type="caution">
    <text evidence="2">The sequence shown here is derived from an EMBL/GenBank/DDBJ whole genome shotgun (WGS) entry which is preliminary data.</text>
</comment>
<keyword evidence="3" id="KW-1185">Reference proteome</keyword>
<evidence type="ECO:0000313" key="3">
    <source>
        <dbReference type="Proteomes" id="UP001239445"/>
    </source>
</evidence>